<protein>
    <submittedName>
        <fullName evidence="2">Integral membrane protein</fullName>
    </submittedName>
</protein>
<dbReference type="Gene3D" id="3.40.630.30">
    <property type="match status" value="1"/>
</dbReference>
<proteinExistence type="predicted"/>
<evidence type="ECO:0000313" key="3">
    <source>
        <dbReference type="Proteomes" id="UP000182077"/>
    </source>
</evidence>
<dbReference type="InterPro" id="IPR000182">
    <property type="entry name" value="GNAT_dom"/>
</dbReference>
<dbReference type="AlphaFoldDB" id="A0A1L8THT9"/>
<dbReference type="RefSeq" id="WP_071858605.1">
    <property type="nucleotide sequence ID" value="NZ_JBHSHK010000020.1"/>
</dbReference>
<dbReference type="SUPFAM" id="SSF55729">
    <property type="entry name" value="Acyl-CoA N-acyltransferases (Nat)"/>
    <property type="match status" value="1"/>
</dbReference>
<keyword evidence="3" id="KW-1185">Reference proteome</keyword>
<name>A0A1L8THT9_9ENTE</name>
<gene>
    <name evidence="2" type="ORF">RV04_GL000650</name>
</gene>
<dbReference type="EMBL" id="JXKQ01000013">
    <property type="protein sequence ID" value="OJG43654.1"/>
    <property type="molecule type" value="Genomic_DNA"/>
</dbReference>
<comment type="caution">
    <text evidence="2">The sequence shown here is derived from an EMBL/GenBank/DDBJ whole genome shotgun (WGS) entry which is preliminary data.</text>
</comment>
<dbReference type="OrthoDB" id="9787920at2"/>
<dbReference type="Proteomes" id="UP000182077">
    <property type="component" value="Unassembled WGS sequence"/>
</dbReference>
<organism evidence="2 3">
    <name type="scientific">Enterococcus hermanniensis</name>
    <dbReference type="NCBI Taxonomy" id="249189"/>
    <lineage>
        <taxon>Bacteria</taxon>
        <taxon>Bacillati</taxon>
        <taxon>Bacillota</taxon>
        <taxon>Bacilli</taxon>
        <taxon>Lactobacillales</taxon>
        <taxon>Enterococcaceae</taxon>
        <taxon>Enterococcus</taxon>
    </lineage>
</organism>
<evidence type="ECO:0000259" key="1">
    <source>
        <dbReference type="PROSITE" id="PS51186"/>
    </source>
</evidence>
<feature type="domain" description="N-acetyltransferase" evidence="1">
    <location>
        <begin position="1"/>
        <end position="140"/>
    </location>
</feature>
<reference evidence="2 3" key="1">
    <citation type="submission" date="2014-12" db="EMBL/GenBank/DDBJ databases">
        <title>Draft genome sequences of 29 type strains of Enterococci.</title>
        <authorList>
            <person name="Zhong Z."/>
            <person name="Sun Z."/>
            <person name="Liu W."/>
            <person name="Zhang W."/>
            <person name="Zhang H."/>
        </authorList>
    </citation>
    <scope>NUCLEOTIDE SEQUENCE [LARGE SCALE GENOMIC DNA]</scope>
    <source>
        <strain evidence="2 3">DSM 17122</strain>
    </source>
</reference>
<evidence type="ECO:0000313" key="2">
    <source>
        <dbReference type="EMBL" id="OJG43654.1"/>
    </source>
</evidence>
<dbReference type="Pfam" id="PF00583">
    <property type="entry name" value="Acetyltransf_1"/>
    <property type="match status" value="1"/>
</dbReference>
<sequence>MELIENNTIAMQELIKEKIIDYGNNSLPPTIDTLPESTFGCYLLDEEDILLGGITAHCFWNIMHIDFFWVDEQLRGRGQGKRLLDAMETIAKREKCKVIHLETFSFEAPKFYEKNGFKTFGKITDVPVETCDYFFFKKVLD</sequence>
<dbReference type="GO" id="GO:0016747">
    <property type="term" value="F:acyltransferase activity, transferring groups other than amino-acyl groups"/>
    <property type="evidence" value="ECO:0007669"/>
    <property type="project" value="InterPro"/>
</dbReference>
<dbReference type="CDD" id="cd04301">
    <property type="entry name" value="NAT_SF"/>
    <property type="match status" value="1"/>
</dbReference>
<dbReference type="PROSITE" id="PS51186">
    <property type="entry name" value="GNAT"/>
    <property type="match status" value="1"/>
</dbReference>
<dbReference type="STRING" id="249189.RV04_GL000650"/>
<dbReference type="InterPro" id="IPR016181">
    <property type="entry name" value="Acyl_CoA_acyltransferase"/>
</dbReference>
<accession>A0A1L8THT9</accession>